<keyword evidence="12" id="KW-1185">Reference proteome</keyword>
<dbReference type="PANTHER" id="PTHR11685">
    <property type="entry name" value="RBR FAMILY RING FINGER AND IBR DOMAIN-CONTAINING"/>
    <property type="match status" value="1"/>
</dbReference>
<dbReference type="STRING" id="454130.A0A0U5G2X6"/>
<dbReference type="CDD" id="cd22584">
    <property type="entry name" value="Rcat_RBR_unk"/>
    <property type="match status" value="1"/>
</dbReference>
<dbReference type="SUPFAM" id="SSF57850">
    <property type="entry name" value="RING/U-box"/>
    <property type="match status" value="2"/>
</dbReference>
<feature type="compositionally biased region" description="Basic and acidic residues" evidence="9">
    <location>
        <begin position="104"/>
        <end position="118"/>
    </location>
</feature>
<dbReference type="PROSITE" id="PS51873">
    <property type="entry name" value="TRIAD"/>
    <property type="match status" value="1"/>
</dbReference>
<dbReference type="InterPro" id="IPR017907">
    <property type="entry name" value="Znf_RING_CS"/>
</dbReference>
<keyword evidence="8" id="KW-0862">Zinc</keyword>
<dbReference type="SMART" id="SM00647">
    <property type="entry name" value="IBR"/>
    <property type="match status" value="2"/>
</dbReference>
<evidence type="ECO:0000313" key="12">
    <source>
        <dbReference type="Proteomes" id="UP000054771"/>
    </source>
</evidence>
<keyword evidence="6" id="KW-0863">Zinc-finger</keyword>
<evidence type="ECO:0000256" key="2">
    <source>
        <dbReference type="ARBA" id="ARBA00012251"/>
    </source>
</evidence>
<evidence type="ECO:0000256" key="9">
    <source>
        <dbReference type="SAM" id="MobiDB-lite"/>
    </source>
</evidence>
<keyword evidence="4" id="KW-0479">Metal-binding</keyword>
<reference evidence="12" key="1">
    <citation type="journal article" date="2016" name="Genome Announc.">
        <title>Draft genome sequences of fungus Aspergillus calidoustus.</title>
        <authorList>
            <person name="Horn F."/>
            <person name="Linde J."/>
            <person name="Mattern D.J."/>
            <person name="Walther G."/>
            <person name="Guthke R."/>
            <person name="Scherlach K."/>
            <person name="Martin K."/>
            <person name="Brakhage A.A."/>
            <person name="Petzke L."/>
            <person name="Valiante V."/>
        </authorList>
    </citation>
    <scope>NUCLEOTIDE SEQUENCE [LARGE SCALE GENOMIC DNA]</scope>
    <source>
        <strain evidence="12">SF006504</strain>
    </source>
</reference>
<keyword evidence="7" id="KW-0833">Ubl conjugation pathway</keyword>
<feature type="domain" description="RING-type" evidence="10">
    <location>
        <begin position="334"/>
        <end position="532"/>
    </location>
</feature>
<gene>
    <name evidence="11" type="ORF">ASPCAL06363</name>
</gene>
<comment type="catalytic activity">
    <reaction evidence="1">
        <text>[E2 ubiquitin-conjugating enzyme]-S-ubiquitinyl-L-cysteine + [acceptor protein]-L-lysine = [E2 ubiquitin-conjugating enzyme]-L-cysteine + [acceptor protein]-N(6)-ubiquitinyl-L-lysine.</text>
        <dbReference type="EC" id="2.3.2.31"/>
    </reaction>
</comment>
<proteinExistence type="predicted"/>
<evidence type="ECO:0000256" key="5">
    <source>
        <dbReference type="ARBA" id="ARBA00022737"/>
    </source>
</evidence>
<keyword evidence="5" id="KW-0677">Repeat</keyword>
<dbReference type="Proteomes" id="UP000054771">
    <property type="component" value="Unassembled WGS sequence"/>
</dbReference>
<dbReference type="GO" id="GO:0061630">
    <property type="term" value="F:ubiquitin protein ligase activity"/>
    <property type="evidence" value="ECO:0007669"/>
    <property type="project" value="UniProtKB-EC"/>
</dbReference>
<dbReference type="OMA" id="YHEVERH"/>
<keyword evidence="3" id="KW-0808">Transferase</keyword>
<dbReference type="InterPro" id="IPR044066">
    <property type="entry name" value="TRIAD_supradom"/>
</dbReference>
<evidence type="ECO:0000259" key="10">
    <source>
        <dbReference type="PROSITE" id="PS51873"/>
    </source>
</evidence>
<dbReference type="OrthoDB" id="10009520at2759"/>
<dbReference type="GO" id="GO:0016567">
    <property type="term" value="P:protein ubiquitination"/>
    <property type="evidence" value="ECO:0007669"/>
    <property type="project" value="InterPro"/>
</dbReference>
<accession>A0A0U5G2X6</accession>
<dbReference type="GO" id="GO:0008270">
    <property type="term" value="F:zinc ion binding"/>
    <property type="evidence" value="ECO:0007669"/>
    <property type="project" value="UniProtKB-KW"/>
</dbReference>
<evidence type="ECO:0000256" key="7">
    <source>
        <dbReference type="ARBA" id="ARBA00022786"/>
    </source>
</evidence>
<dbReference type="EC" id="2.3.2.31" evidence="2"/>
<protein>
    <recommendedName>
        <fullName evidence="2">RBR-type E3 ubiquitin transferase</fullName>
        <ecNumber evidence="2">2.3.2.31</ecNumber>
    </recommendedName>
</protein>
<feature type="region of interest" description="Disordered" evidence="9">
    <location>
        <begin position="171"/>
        <end position="220"/>
    </location>
</feature>
<sequence>MSNASDPRQSELDDEILALIQQVEEIELYRGNQEGVGRLDKPPDNELAVLVFLDEVNSALGLASSRKPAQKATYATRLNFGHVRMEPGGGPDKAGEYVLATKEPSAHDRDGTERKGKAEPSMTYTGRWEDNRERDGPRFIGTAEKKSRRQQYHEVERHPIEAIYYQRGQLSQHQFEPSPPIVSDEASRRPAGKIPSQGQLRPHQFDPTPARPIHEGLGQWDDPVQLQGQFRTHHLEPARPRHIDEAFGRPGGTIPPQGQLMPQDFGLTPTRRTGFEQMLDPIQLREQRRAHQLESTPARYNHEALDRAALLSRRHLTLAGGVIEYSQMEATGSDHDDCIACYSSDLHPSDMRRLGCGHSYCFECLKRLFASSVKTESLFPPRCCRIPIPLLVVEAKMSQHEIARCKMAEVEFGTPWPDRTYCSNRNCNSFIPRSNITKTQARCSSCKTTTCTKCKNGYHSRESCSPDSDLQETLELSAREGWKRCASCGSMVERIEGCLHMTCRCKAQFCYNCGGKWRACQCEREQALFRYL</sequence>
<evidence type="ECO:0000256" key="1">
    <source>
        <dbReference type="ARBA" id="ARBA00001798"/>
    </source>
</evidence>
<dbReference type="EMBL" id="CDMC01000005">
    <property type="protein sequence ID" value="CEL05245.1"/>
    <property type="molecule type" value="Genomic_DNA"/>
</dbReference>
<evidence type="ECO:0000313" key="11">
    <source>
        <dbReference type="EMBL" id="CEL05245.1"/>
    </source>
</evidence>
<dbReference type="InterPro" id="IPR013083">
    <property type="entry name" value="Znf_RING/FYVE/PHD"/>
</dbReference>
<dbReference type="Pfam" id="PF01485">
    <property type="entry name" value="IBR"/>
    <property type="match status" value="2"/>
</dbReference>
<feature type="region of interest" description="Disordered" evidence="9">
    <location>
        <begin position="102"/>
        <end position="153"/>
    </location>
</feature>
<dbReference type="InterPro" id="IPR031127">
    <property type="entry name" value="E3_UB_ligase_RBR"/>
</dbReference>
<dbReference type="InterPro" id="IPR002867">
    <property type="entry name" value="IBR_dom"/>
</dbReference>
<feature type="compositionally biased region" description="Basic and acidic residues" evidence="9">
    <location>
        <begin position="127"/>
        <end position="137"/>
    </location>
</feature>
<evidence type="ECO:0000256" key="3">
    <source>
        <dbReference type="ARBA" id="ARBA00022679"/>
    </source>
</evidence>
<evidence type="ECO:0000256" key="4">
    <source>
        <dbReference type="ARBA" id="ARBA00022723"/>
    </source>
</evidence>
<name>A0A0U5G2X6_ASPCI</name>
<dbReference type="Gene3D" id="1.20.120.1750">
    <property type="match status" value="1"/>
</dbReference>
<dbReference type="Gene3D" id="3.30.40.10">
    <property type="entry name" value="Zinc/RING finger domain, C3HC4 (zinc finger)"/>
    <property type="match status" value="1"/>
</dbReference>
<organism evidence="11 12">
    <name type="scientific">Aspergillus calidoustus</name>
    <dbReference type="NCBI Taxonomy" id="454130"/>
    <lineage>
        <taxon>Eukaryota</taxon>
        <taxon>Fungi</taxon>
        <taxon>Dikarya</taxon>
        <taxon>Ascomycota</taxon>
        <taxon>Pezizomycotina</taxon>
        <taxon>Eurotiomycetes</taxon>
        <taxon>Eurotiomycetidae</taxon>
        <taxon>Eurotiales</taxon>
        <taxon>Aspergillaceae</taxon>
        <taxon>Aspergillus</taxon>
        <taxon>Aspergillus subgen. Nidulantes</taxon>
    </lineage>
</organism>
<evidence type="ECO:0000256" key="8">
    <source>
        <dbReference type="ARBA" id="ARBA00022833"/>
    </source>
</evidence>
<evidence type="ECO:0000256" key="6">
    <source>
        <dbReference type="ARBA" id="ARBA00022771"/>
    </source>
</evidence>
<dbReference type="PROSITE" id="PS00518">
    <property type="entry name" value="ZF_RING_1"/>
    <property type="match status" value="1"/>
</dbReference>
<dbReference type="AlphaFoldDB" id="A0A0U5G2X6"/>